<keyword evidence="8" id="KW-0966">Cell projection</keyword>
<comment type="subcellular location">
    <subcellularLocation>
        <location evidence="1 4">Bacterial flagellum basal body</location>
    </subcellularLocation>
</comment>
<sequence>MLRSLYSGISGMKNFQTKLDVLGNNIANVNTYGYKKSRTTFSDLFSQQISGASGATANSAGTNAKEVGLGAQISSIDTIHTTGSTQITSRSLDLALNGDGFFIVGTINNNANINRNTNEITSPGIEEAVDLNFTRAGNMYLDDEGYIVTADGMYLIGEAAEKTTAGNTVTFTNNLSGNPGLIQIPLSAQSFSIAPDGKVNFVNENGELNVAGQIRLVNFANEGGLEKLGGNLYRESANSGSVDKDGNGFVELADLPVAGTDGTANIISGALEMSNVDLAEEFTEMIVAQRGFQSNTKIITTSDEILQELMGLKR</sequence>
<organism evidence="8 9">
    <name type="scientific">Bacillus weihaiensis</name>
    <dbReference type="NCBI Taxonomy" id="1547283"/>
    <lineage>
        <taxon>Bacteria</taxon>
        <taxon>Bacillati</taxon>
        <taxon>Bacillota</taxon>
        <taxon>Bacilli</taxon>
        <taxon>Bacillales</taxon>
        <taxon>Bacillaceae</taxon>
        <taxon>Bacillus</taxon>
    </lineage>
</organism>
<dbReference type="STRING" id="1547283.A9C19_11075"/>
<name>A0A1L3MSE4_9BACI</name>
<comment type="similarity">
    <text evidence="2 4">Belongs to the flagella basal body rod proteins family.</text>
</comment>
<evidence type="ECO:0000313" key="9">
    <source>
        <dbReference type="Proteomes" id="UP000181936"/>
    </source>
</evidence>
<evidence type="ECO:0000256" key="4">
    <source>
        <dbReference type="RuleBase" id="RU362116"/>
    </source>
</evidence>
<keyword evidence="9" id="KW-1185">Reference proteome</keyword>
<dbReference type="GO" id="GO:0005829">
    <property type="term" value="C:cytosol"/>
    <property type="evidence" value="ECO:0007669"/>
    <property type="project" value="TreeGrafter"/>
</dbReference>
<dbReference type="InterPro" id="IPR019776">
    <property type="entry name" value="Flagellar_basal_body_rod_CS"/>
</dbReference>
<dbReference type="KEGG" id="bwh:A9C19_11075"/>
<dbReference type="InterPro" id="IPR010930">
    <property type="entry name" value="Flg_bb/hook_C_dom"/>
</dbReference>
<evidence type="ECO:0000256" key="3">
    <source>
        <dbReference type="ARBA" id="ARBA00023143"/>
    </source>
</evidence>
<dbReference type="GO" id="GO:0009425">
    <property type="term" value="C:bacterial-type flagellum basal body"/>
    <property type="evidence" value="ECO:0007669"/>
    <property type="project" value="UniProtKB-SubCell"/>
</dbReference>
<dbReference type="EMBL" id="CP016020">
    <property type="protein sequence ID" value="APH05253.1"/>
    <property type="molecule type" value="Genomic_DNA"/>
</dbReference>
<dbReference type="PANTHER" id="PTHR30435">
    <property type="entry name" value="FLAGELLAR PROTEIN"/>
    <property type="match status" value="1"/>
</dbReference>
<evidence type="ECO:0000259" key="6">
    <source>
        <dbReference type="Pfam" id="PF06429"/>
    </source>
</evidence>
<evidence type="ECO:0000256" key="2">
    <source>
        <dbReference type="ARBA" id="ARBA00009677"/>
    </source>
</evidence>
<dbReference type="PROSITE" id="PS00018">
    <property type="entry name" value="EF_HAND_1"/>
    <property type="match status" value="1"/>
</dbReference>
<dbReference type="InterPro" id="IPR053967">
    <property type="entry name" value="LlgE_F_G-like_D1"/>
</dbReference>
<dbReference type="NCBIfam" id="TIGR03506">
    <property type="entry name" value="FlgEFG_subfam"/>
    <property type="match status" value="2"/>
</dbReference>
<proteinExistence type="inferred from homology"/>
<dbReference type="PANTHER" id="PTHR30435:SF1">
    <property type="entry name" value="FLAGELLAR HOOK PROTEIN FLGE"/>
    <property type="match status" value="1"/>
</dbReference>
<evidence type="ECO:0000259" key="7">
    <source>
        <dbReference type="Pfam" id="PF22692"/>
    </source>
</evidence>
<evidence type="ECO:0000313" key="8">
    <source>
        <dbReference type="EMBL" id="APH05253.1"/>
    </source>
</evidence>
<dbReference type="NCBIfam" id="NF009278">
    <property type="entry name" value="PRK12636.1"/>
    <property type="match status" value="1"/>
</dbReference>
<dbReference type="Pfam" id="PF06429">
    <property type="entry name" value="Flg_bbr_C"/>
    <property type="match status" value="1"/>
</dbReference>
<dbReference type="GO" id="GO:0009424">
    <property type="term" value="C:bacterial-type flagellum hook"/>
    <property type="evidence" value="ECO:0007669"/>
    <property type="project" value="TreeGrafter"/>
</dbReference>
<gene>
    <name evidence="8" type="primary">flgG</name>
    <name evidence="8" type="ORF">A9C19_11075</name>
</gene>
<reference evidence="8 9" key="1">
    <citation type="journal article" date="2016" name="Sci. Rep.">
        <title>Complete genome sequence and transcriptomic analysis of a novel marine strain Bacillus weihaiensis reveals the mechanism of brown algae degradation.</title>
        <authorList>
            <person name="Zhu Y."/>
            <person name="Chen P."/>
            <person name="Bao Y."/>
            <person name="Men Y."/>
            <person name="Zeng Y."/>
            <person name="Yang J."/>
            <person name="Sun J."/>
            <person name="Sun Y."/>
        </authorList>
    </citation>
    <scope>NUCLEOTIDE SEQUENCE [LARGE SCALE GENOMIC DNA]</scope>
    <source>
        <strain evidence="8 9">Alg07</strain>
    </source>
</reference>
<dbReference type="OrthoDB" id="9804559at2"/>
<protein>
    <recommendedName>
        <fullName evidence="4">Flagellar hook protein FlgE</fullName>
    </recommendedName>
</protein>
<evidence type="ECO:0000259" key="5">
    <source>
        <dbReference type="Pfam" id="PF00460"/>
    </source>
</evidence>
<dbReference type="InterPro" id="IPR018247">
    <property type="entry name" value="EF_Hand_1_Ca_BS"/>
</dbReference>
<evidence type="ECO:0000256" key="1">
    <source>
        <dbReference type="ARBA" id="ARBA00004117"/>
    </source>
</evidence>
<accession>A0A1L3MSE4</accession>
<keyword evidence="3 4" id="KW-0975">Bacterial flagellum</keyword>
<feature type="domain" description="Flagellar basal body rod protein N-terminal" evidence="5">
    <location>
        <begin position="5"/>
        <end position="35"/>
    </location>
</feature>
<dbReference type="Pfam" id="PF00460">
    <property type="entry name" value="Flg_bb_rod"/>
    <property type="match status" value="1"/>
</dbReference>
<feature type="domain" description="Flagellar basal-body/hook protein C-terminal" evidence="6">
    <location>
        <begin position="268"/>
        <end position="311"/>
    </location>
</feature>
<dbReference type="GO" id="GO:0071978">
    <property type="term" value="P:bacterial-type flagellum-dependent swarming motility"/>
    <property type="evidence" value="ECO:0007669"/>
    <property type="project" value="TreeGrafter"/>
</dbReference>
<dbReference type="InterPro" id="IPR001444">
    <property type="entry name" value="Flag_bb_rod_N"/>
</dbReference>
<dbReference type="Pfam" id="PF22692">
    <property type="entry name" value="LlgE_F_G_D1"/>
    <property type="match status" value="1"/>
</dbReference>
<keyword evidence="8" id="KW-0969">Cilium</keyword>
<dbReference type="Proteomes" id="UP000181936">
    <property type="component" value="Chromosome"/>
</dbReference>
<dbReference type="InterPro" id="IPR037925">
    <property type="entry name" value="FlgE/F/G-like"/>
</dbReference>
<dbReference type="SUPFAM" id="SSF117143">
    <property type="entry name" value="Flagellar hook protein flgE"/>
    <property type="match status" value="1"/>
</dbReference>
<dbReference type="InterPro" id="IPR020013">
    <property type="entry name" value="Flagellar_FlgE/F/G"/>
</dbReference>
<comment type="function">
    <text evidence="4">A flexible structure which links the flagellar filament to the drive apparatus in the basal body.</text>
</comment>
<dbReference type="AlphaFoldDB" id="A0A1L3MSE4"/>
<feature type="domain" description="Flagellar hook protein FlgE/F/G-like D1" evidence="7">
    <location>
        <begin position="131"/>
        <end position="200"/>
    </location>
</feature>
<dbReference type="PROSITE" id="PS00588">
    <property type="entry name" value="FLAGELLA_BB_ROD"/>
    <property type="match status" value="1"/>
</dbReference>
<dbReference type="RefSeq" id="WP_072580045.1">
    <property type="nucleotide sequence ID" value="NZ_CP016020.1"/>
</dbReference>
<keyword evidence="8" id="KW-0282">Flagellum</keyword>